<feature type="signal peptide" evidence="1">
    <location>
        <begin position="1"/>
        <end position="18"/>
    </location>
</feature>
<evidence type="ECO:0008006" key="4">
    <source>
        <dbReference type="Google" id="ProtNLM"/>
    </source>
</evidence>
<sequence length="170" mass="19105">MKIIFISLFSLVFLAGCASDKSNSTNNVIEEINETAITEQEQTMPTPVRRAEVCSIVASDQLPANWPDDIPFYVNSTLTSVKCSPNESDSYEVRLTTTDDFDDVVSFFGTNVADENWVISSLDDIGPYGYAEYKLLNAQKEGRELIIDLRHSGNQLPMGTTEIIYRERIY</sequence>
<comment type="caution">
    <text evidence="2">The sequence shown here is derived from an EMBL/GenBank/DDBJ whole genome shotgun (WGS) entry which is preliminary data.</text>
</comment>
<gene>
    <name evidence="2" type="ORF">KC675_00450</name>
</gene>
<evidence type="ECO:0000313" key="2">
    <source>
        <dbReference type="EMBL" id="MCA9379632.1"/>
    </source>
</evidence>
<accession>A0A955I8B7</accession>
<dbReference type="EMBL" id="JAGQLL010000006">
    <property type="protein sequence ID" value="MCA9379632.1"/>
    <property type="molecule type" value="Genomic_DNA"/>
</dbReference>
<protein>
    <recommendedName>
        <fullName evidence="4">Lipoprotein</fullName>
    </recommendedName>
</protein>
<reference evidence="2" key="2">
    <citation type="journal article" date="2021" name="Microbiome">
        <title>Successional dynamics and alternative stable states in a saline activated sludge microbial community over 9 years.</title>
        <authorList>
            <person name="Wang Y."/>
            <person name="Ye J."/>
            <person name="Ju F."/>
            <person name="Liu L."/>
            <person name="Boyd J.A."/>
            <person name="Deng Y."/>
            <person name="Parks D.H."/>
            <person name="Jiang X."/>
            <person name="Yin X."/>
            <person name="Woodcroft B.J."/>
            <person name="Tyson G.W."/>
            <person name="Hugenholtz P."/>
            <person name="Polz M.F."/>
            <person name="Zhang T."/>
        </authorList>
    </citation>
    <scope>NUCLEOTIDE SEQUENCE</scope>
    <source>
        <strain evidence="2">HKST-UBA15</strain>
    </source>
</reference>
<evidence type="ECO:0000313" key="3">
    <source>
        <dbReference type="Proteomes" id="UP000745577"/>
    </source>
</evidence>
<dbReference type="PROSITE" id="PS51257">
    <property type="entry name" value="PROKAR_LIPOPROTEIN"/>
    <property type="match status" value="1"/>
</dbReference>
<evidence type="ECO:0000256" key="1">
    <source>
        <dbReference type="SAM" id="SignalP"/>
    </source>
</evidence>
<organism evidence="2 3">
    <name type="scientific">Candidatus Dojkabacteria bacterium</name>
    <dbReference type="NCBI Taxonomy" id="2099670"/>
    <lineage>
        <taxon>Bacteria</taxon>
        <taxon>Candidatus Dojkabacteria</taxon>
    </lineage>
</organism>
<proteinExistence type="predicted"/>
<keyword evidence="1" id="KW-0732">Signal</keyword>
<feature type="chain" id="PRO_5037360726" description="Lipoprotein" evidence="1">
    <location>
        <begin position="19"/>
        <end position="170"/>
    </location>
</feature>
<name>A0A955I8B7_9BACT</name>
<dbReference type="Proteomes" id="UP000745577">
    <property type="component" value="Unassembled WGS sequence"/>
</dbReference>
<reference evidence="2" key="1">
    <citation type="submission" date="2020-04" db="EMBL/GenBank/DDBJ databases">
        <authorList>
            <person name="Zhang T."/>
        </authorList>
    </citation>
    <scope>NUCLEOTIDE SEQUENCE</scope>
    <source>
        <strain evidence="2">HKST-UBA15</strain>
    </source>
</reference>
<dbReference type="AlphaFoldDB" id="A0A955I8B7"/>